<dbReference type="PANTHER" id="PTHR24096:SF267">
    <property type="entry name" value="MALONATE--COA LIGASE ACSF3, MITOCHONDRIAL"/>
    <property type="match status" value="1"/>
</dbReference>
<dbReference type="InterPro" id="IPR001031">
    <property type="entry name" value="Thioesterase"/>
</dbReference>
<dbReference type="InterPro" id="IPR009081">
    <property type="entry name" value="PP-bd_ACP"/>
</dbReference>
<dbReference type="GO" id="GO:0006633">
    <property type="term" value="P:fatty acid biosynthetic process"/>
    <property type="evidence" value="ECO:0007669"/>
    <property type="project" value="TreeGrafter"/>
</dbReference>
<dbReference type="Gene3D" id="1.10.1200.10">
    <property type="entry name" value="ACP-like"/>
    <property type="match status" value="1"/>
</dbReference>
<keyword evidence="1" id="KW-0596">Phosphopantetheine</keyword>
<organism evidence="4 5">
    <name type="scientific">Xylaria flabelliformis</name>
    <dbReference type="NCBI Taxonomy" id="2512241"/>
    <lineage>
        <taxon>Eukaryota</taxon>
        <taxon>Fungi</taxon>
        <taxon>Dikarya</taxon>
        <taxon>Ascomycota</taxon>
        <taxon>Pezizomycotina</taxon>
        <taxon>Sordariomycetes</taxon>
        <taxon>Xylariomycetidae</taxon>
        <taxon>Xylariales</taxon>
        <taxon>Xylariaceae</taxon>
        <taxon>Xylaria</taxon>
    </lineage>
</organism>
<dbReference type="PANTHER" id="PTHR24096">
    <property type="entry name" value="LONG-CHAIN-FATTY-ACID--COA LIGASE"/>
    <property type="match status" value="1"/>
</dbReference>
<dbReference type="Pfam" id="PF00975">
    <property type="entry name" value="Thioesterase"/>
    <property type="match status" value="1"/>
</dbReference>
<dbReference type="SUPFAM" id="SSF53474">
    <property type="entry name" value="alpha/beta-Hydrolases"/>
    <property type="match status" value="1"/>
</dbReference>
<dbReference type="PROSITE" id="PS00455">
    <property type="entry name" value="AMP_BINDING"/>
    <property type="match status" value="1"/>
</dbReference>
<dbReference type="InterPro" id="IPR042099">
    <property type="entry name" value="ANL_N_sf"/>
</dbReference>
<proteinExistence type="predicted"/>
<reference evidence="5" key="1">
    <citation type="submission" date="2019-06" db="EMBL/GenBank/DDBJ databases">
        <title>Draft genome sequence of the griseofulvin-producing fungus Xylaria cubensis strain G536.</title>
        <authorList>
            <person name="Mead M.E."/>
            <person name="Raja H.A."/>
            <person name="Steenwyk J.L."/>
            <person name="Knowles S.L."/>
            <person name="Oberlies N.H."/>
            <person name="Rokas A."/>
        </authorList>
    </citation>
    <scope>NUCLEOTIDE SEQUENCE [LARGE SCALE GENOMIC DNA]</scope>
    <source>
        <strain evidence="5">G536</strain>
    </source>
</reference>
<dbReference type="GO" id="GO:0031177">
    <property type="term" value="F:phosphopantetheine binding"/>
    <property type="evidence" value="ECO:0007669"/>
    <property type="project" value="InterPro"/>
</dbReference>
<dbReference type="SMART" id="SM00823">
    <property type="entry name" value="PKS_PP"/>
    <property type="match status" value="1"/>
</dbReference>
<sequence length="954" mass="106288">MMSTSSLESPGAESGKIGSLQGLLIECAQVWPGQSLFFYPPGNVVDPIQISYHDLYQNSRQKSVLIRHLPRFKEERPILLHLDDQQDAIEWLWAVLFARGLPVMSTPFSSVKEHRNSHIYHLSTLLESPICITRAKDVHLFNGANDLHLHTVESLYDTSKLDGVVQLGNGEANSVQNDEVSDTYEGGNSLAMLMLTSGSTGNAKAVCLTHRQVLAAIRGKSVTRTVFTGRSFLNWIGLDHVASVVEIHLPSLWLGVDQIHVHASNVVSSPRTFLDLLSRHRVCHTFAPNFFLARLAAVEFEDKWDLSSLTHIISGGEPNEVSVCATVSDLLKKSGASENVLTPGFGMTETCAGSIYSLECPNLDIRKHYEFASVGRCIEGIELRIAATSKPDMVELTAPHKPGSIEVRGEVVFKGYYRHPEANSESFTPDGWFRTGDQGLIDDDGNLRLMGRAKDVININGVKFVASDIQGSIERVVGSLVARTICFPSRRQHTERVTVAYIPIEWPMNDEQIVHVEDLIVQACFASTRSYPAIFMLGKDSISLLPNSALGKISRPKMSSLFEAGHFTADISLHELEVKRIRKEQRPSCSTAQQENTTERERVIIDEISQCLGISSSEFDAEKNIFELGVTSMDLIRLKNSLTSRLGVEVPVTTLVRHTSARALAAVLYNSRSLPSLYDPVVVLQSKGTKTPLWLVHPGVGEVLIFVGLARQLRDSDRQIYALRARGFEGQEPFHSIEEAVGIYVRAIQSRQPQGPYALAGYSYGTMLAFEIAKKLEAPVRFLGSFNLPPHIKMRMRQLSWNLCLLNLSYFTGLTSEEFAYDLEEQGDFSSLSRSDAFKRIWEASNPDRLVELGLSEHDLMQWTHVSYSLQSMAVDYEPCGTVDVMDIFHAVPLKRVVRSRHEWVNEHLSKWKDFCKTEPVLHEVGGSHYTMLGSDHVNGFSVKLQAALTDRGL</sequence>
<dbReference type="InterPro" id="IPR000873">
    <property type="entry name" value="AMP-dep_synth/lig_dom"/>
</dbReference>
<dbReference type="InterPro" id="IPR029058">
    <property type="entry name" value="AB_hydrolase_fold"/>
</dbReference>
<dbReference type="InterPro" id="IPR020845">
    <property type="entry name" value="AMP-binding_CS"/>
</dbReference>
<gene>
    <name evidence="4" type="ORF">FHL15_007096</name>
</gene>
<keyword evidence="5" id="KW-1185">Reference proteome</keyword>
<dbReference type="Gene3D" id="3.30.300.30">
    <property type="match status" value="1"/>
</dbReference>
<evidence type="ECO:0000313" key="4">
    <source>
        <dbReference type="EMBL" id="TRX91999.1"/>
    </source>
</evidence>
<dbReference type="SUPFAM" id="SSF47336">
    <property type="entry name" value="ACP-like"/>
    <property type="match status" value="1"/>
</dbReference>
<dbReference type="AlphaFoldDB" id="A0A553HVM2"/>
<protein>
    <recommendedName>
        <fullName evidence="3">Carrier domain-containing protein</fullName>
    </recommendedName>
</protein>
<dbReference type="Pfam" id="PF00501">
    <property type="entry name" value="AMP-binding"/>
    <property type="match status" value="1"/>
</dbReference>
<dbReference type="Proteomes" id="UP000319160">
    <property type="component" value="Unassembled WGS sequence"/>
</dbReference>
<dbReference type="Pfam" id="PF00550">
    <property type="entry name" value="PP-binding"/>
    <property type="match status" value="1"/>
</dbReference>
<dbReference type="STRING" id="2512241.A0A553HVM2"/>
<dbReference type="InterPro" id="IPR045851">
    <property type="entry name" value="AMP-bd_C_sf"/>
</dbReference>
<evidence type="ECO:0000313" key="5">
    <source>
        <dbReference type="Proteomes" id="UP000319160"/>
    </source>
</evidence>
<name>A0A553HVM2_9PEZI</name>
<feature type="domain" description="Carrier" evidence="3">
    <location>
        <begin position="595"/>
        <end position="672"/>
    </location>
</feature>
<dbReference type="GO" id="GO:0031957">
    <property type="term" value="F:very long-chain fatty acid-CoA ligase activity"/>
    <property type="evidence" value="ECO:0007669"/>
    <property type="project" value="TreeGrafter"/>
</dbReference>
<dbReference type="EMBL" id="VFLP01000040">
    <property type="protein sequence ID" value="TRX91999.1"/>
    <property type="molecule type" value="Genomic_DNA"/>
</dbReference>
<dbReference type="PROSITE" id="PS50075">
    <property type="entry name" value="CARRIER"/>
    <property type="match status" value="1"/>
</dbReference>
<evidence type="ECO:0000256" key="1">
    <source>
        <dbReference type="ARBA" id="ARBA00022450"/>
    </source>
</evidence>
<dbReference type="SUPFAM" id="SSF56801">
    <property type="entry name" value="Acetyl-CoA synthetase-like"/>
    <property type="match status" value="1"/>
</dbReference>
<dbReference type="Gene3D" id="3.40.50.1820">
    <property type="entry name" value="alpha/beta hydrolase"/>
    <property type="match status" value="1"/>
</dbReference>
<comment type="caution">
    <text evidence="4">The sequence shown here is derived from an EMBL/GenBank/DDBJ whole genome shotgun (WGS) entry which is preliminary data.</text>
</comment>
<dbReference type="OrthoDB" id="10253869at2759"/>
<accession>A0A553HVM2</accession>
<dbReference type="Gene3D" id="3.40.50.12780">
    <property type="entry name" value="N-terminal domain of ligase-like"/>
    <property type="match status" value="1"/>
</dbReference>
<evidence type="ECO:0000256" key="2">
    <source>
        <dbReference type="ARBA" id="ARBA00022553"/>
    </source>
</evidence>
<dbReference type="InterPro" id="IPR036736">
    <property type="entry name" value="ACP-like_sf"/>
</dbReference>
<dbReference type="InterPro" id="IPR020806">
    <property type="entry name" value="PKS_PP-bd"/>
</dbReference>
<keyword evidence="2" id="KW-0597">Phosphoprotein</keyword>
<evidence type="ECO:0000259" key="3">
    <source>
        <dbReference type="PROSITE" id="PS50075"/>
    </source>
</evidence>